<evidence type="ECO:0000313" key="2">
    <source>
        <dbReference type="Proteomes" id="UP000316125"/>
    </source>
</evidence>
<dbReference type="AlphaFoldDB" id="A0A4Y5YLQ7"/>
<accession>A0A4Y5YLQ7</accession>
<dbReference type="RefSeq" id="WP_140035773.1">
    <property type="nucleotide sequence ID" value="NZ_CP041040.1"/>
</dbReference>
<protein>
    <submittedName>
        <fullName evidence="1">Integrase</fullName>
    </submittedName>
</protein>
<dbReference type="OrthoDB" id="5116314at2"/>
<evidence type="ECO:0000313" key="1">
    <source>
        <dbReference type="EMBL" id="QDE33476.1"/>
    </source>
</evidence>
<dbReference type="EMBL" id="CP041040">
    <property type="protein sequence ID" value="QDE33476.1"/>
    <property type="molecule type" value="Genomic_DNA"/>
</dbReference>
<dbReference type="Proteomes" id="UP000316125">
    <property type="component" value="Chromosome"/>
</dbReference>
<name>A0A4Y5YLQ7_9MICO</name>
<gene>
    <name evidence="1" type="ORF">FIV50_00845</name>
</gene>
<reference evidence="1 2" key="1">
    <citation type="submission" date="2019-06" db="EMBL/GenBank/DDBJ databases">
        <title>Complete genome of Microbacterium foliorum M2.</title>
        <authorList>
            <person name="Cao G."/>
        </authorList>
    </citation>
    <scope>NUCLEOTIDE SEQUENCE [LARGE SCALE GENOMIC DNA]</scope>
    <source>
        <strain evidence="1 2">M2</strain>
    </source>
</reference>
<organism evidence="1 2">
    <name type="scientific">Microbacterium foliorum</name>
    <dbReference type="NCBI Taxonomy" id="104336"/>
    <lineage>
        <taxon>Bacteria</taxon>
        <taxon>Bacillati</taxon>
        <taxon>Actinomycetota</taxon>
        <taxon>Actinomycetes</taxon>
        <taxon>Micrococcales</taxon>
        <taxon>Microbacteriaceae</taxon>
        <taxon>Microbacterium</taxon>
    </lineage>
</organism>
<sequence>MSNAAVTASGIVAPADEAFGSSLYADLVGARLLDFFQATSPWQRRLWDVGTCLVLDELIEATEWRARRVLSDGAVAWLAKDAERIAGRDPAIGEAAFRKHLTETLRSSLQDGTRHVRRLRELSEMAATGYIDRWLGLLRGGKRPSIERFARAVGAHLLDSGYSLPFLRSWVHQHIRTQSTLKGLLVSAADLATRPEKDYDVVVPFRSVPRANTALTQREPTWRSASVVSQWLTDNGSNTSGVRQVGGFTYRVRSRDPLGAALLATERVDRLVSRATLARGRDEAPEPQGSIWVSGSEHPFRLERTSRGAFVLSLVAESRLYDVNDRTDLDDALELASVLNLGSPGPAIASGWAAVEALLVSSQDAEDSKAGRGAIAADRLASLVACSWPRADLTALSYKHSPATQDLVSKRLAVASSNQQRSAIVASALASGQSLSLRSPSDRAAESRMIRLMSAKRPTLHDVEAHVRSAMRRLYRQRNIVMHGGSTNTLARDATLRTCAPLVGAGLDRITHARIARSESALQLSERAQLSLTLVGSDGGPEITDLLG</sequence>
<proteinExistence type="predicted"/>